<dbReference type="PANTHER" id="PTHR44936:SF9">
    <property type="entry name" value="SENSOR PROTEIN CREC"/>
    <property type="match status" value="1"/>
</dbReference>
<dbReference type="AlphaFoldDB" id="A0A4R2C5Z9"/>
<dbReference type="GO" id="GO:0004673">
    <property type="term" value="F:protein histidine kinase activity"/>
    <property type="evidence" value="ECO:0007669"/>
    <property type="project" value="UniProtKB-EC"/>
</dbReference>
<dbReference type="InterPro" id="IPR050980">
    <property type="entry name" value="2C_sensor_his_kinase"/>
</dbReference>
<feature type="coiled-coil region" evidence="7">
    <location>
        <begin position="477"/>
        <end position="504"/>
    </location>
</feature>
<protein>
    <recommendedName>
        <fullName evidence="2">histidine kinase</fullName>
        <ecNumber evidence="2">2.7.13.3</ecNumber>
    </recommendedName>
</protein>
<dbReference type="GO" id="GO:0000160">
    <property type="term" value="P:phosphorelay signal transduction system"/>
    <property type="evidence" value="ECO:0007669"/>
    <property type="project" value="UniProtKB-KW"/>
</dbReference>
<dbReference type="SUPFAM" id="SSF55874">
    <property type="entry name" value="ATPase domain of HSP90 chaperone/DNA topoisomerase II/histidine kinase"/>
    <property type="match status" value="3"/>
</dbReference>
<keyword evidence="3" id="KW-0597">Phosphoprotein</keyword>
<dbReference type="SMART" id="SM00387">
    <property type="entry name" value="HATPase_c"/>
    <property type="match status" value="1"/>
</dbReference>
<dbReference type="RefSeq" id="WP_133036626.1">
    <property type="nucleotide sequence ID" value="NZ_BAABEI010000001.1"/>
</dbReference>
<keyword evidence="7" id="KW-0175">Coiled coil</keyword>
<dbReference type="PROSITE" id="PS50109">
    <property type="entry name" value="HIS_KIN"/>
    <property type="match status" value="1"/>
</dbReference>
<name>A0A4R2C5Z9_SHIGR</name>
<dbReference type="InterPro" id="IPR003594">
    <property type="entry name" value="HATPase_dom"/>
</dbReference>
<proteinExistence type="predicted"/>
<dbReference type="InterPro" id="IPR036890">
    <property type="entry name" value="HATPase_C_sf"/>
</dbReference>
<dbReference type="Pfam" id="PF02518">
    <property type="entry name" value="HATPase_c"/>
    <property type="match status" value="1"/>
</dbReference>
<keyword evidence="6" id="KW-0902">Two-component regulatory system</keyword>
<reference evidence="9 10" key="1">
    <citation type="submission" date="2019-03" db="EMBL/GenBank/DDBJ databases">
        <title>Genomic Encyclopedia of Type Strains, Phase IV (KMG-IV): sequencing the most valuable type-strain genomes for metagenomic binning, comparative biology and taxonomic classification.</title>
        <authorList>
            <person name="Goeker M."/>
        </authorList>
    </citation>
    <scope>NUCLEOTIDE SEQUENCE [LARGE SCALE GENOMIC DNA]</scope>
    <source>
        <strain evidence="9 10">DSM 18401</strain>
    </source>
</reference>
<evidence type="ECO:0000313" key="9">
    <source>
        <dbReference type="EMBL" id="TCN35205.1"/>
    </source>
</evidence>
<evidence type="ECO:0000256" key="3">
    <source>
        <dbReference type="ARBA" id="ARBA00022553"/>
    </source>
</evidence>
<sequence>MAFQILARTILELGAELISSDGIALYELIKNAIDADSKKVAIDVQIKCVRSVFDTLIGAIEDAEADAAKLRERFEKAVQLPKLLVIDAQAVGEMRATIAELDTPQAIMAALWRWYDENNYVRVVDTGKGMSLEDLQQVYLTIGTRSRQQTKEALLPGQRAPLGEKGVGRLSTMRLGDLLTVETSKAGETHLNVLDIDWSVFSHASDAKLHEVSVDPIIGTPKQDPGRSGTTVIMRRLKADWTLEKVTAIANHEFAKLVDPFDEGVANNLIQVSYGKDRVYIDEIDTRILDLAHGRCEAKYEIVDGRPRLSGSATYNLRDKRRTFDLNVSELLSVVKLSGPEALVSLGPFTMQMWWFNRRLLHAVGSLTRKDITNEVGKWSGGLMLFRDGYRVNPYGGGSDDWLELDKRAFASKGFKLNRQQVLGRVKISWQNRALTDQTNREGLTETREKQALVKLLQHVLLTEFKGFLDREDKAARIQEQTTLENIEEKIEASETDIKRQLQQIERILPPENKPLIANALNLLRGLTGYLNEVKSLSEEVANDRAQLVHLAGIGLMVEFVMHELSRTAAATLSTLRDIDRTALQRSTASAITVLSDQLVTIEKRVANLDPISASRRQVKENFDVVEVLRDIVGGRAGQLARHRIEVTGSFQSAGPWKIKAVKGMFIQIVENLLSNSFYWMKQQEKLEEGYRQVLTIEVDASEKFVSITDNGPGVAPEMASEIFQAFVTRRPAGEGHGLGLYISRELAAYHGWTLDIERASTVREGRYNTFVLDMG</sequence>
<dbReference type="InterPro" id="IPR005467">
    <property type="entry name" value="His_kinase_dom"/>
</dbReference>
<dbReference type="PRINTS" id="PR00344">
    <property type="entry name" value="BCTRLSENSOR"/>
</dbReference>
<evidence type="ECO:0000259" key="8">
    <source>
        <dbReference type="PROSITE" id="PS50109"/>
    </source>
</evidence>
<dbReference type="Gene3D" id="3.30.565.10">
    <property type="entry name" value="Histidine kinase-like ATPase, C-terminal domain"/>
    <property type="match status" value="2"/>
</dbReference>
<dbReference type="PANTHER" id="PTHR44936">
    <property type="entry name" value="SENSOR PROTEIN CREC"/>
    <property type="match status" value="1"/>
</dbReference>
<comment type="caution">
    <text evidence="9">The sequence shown here is derived from an EMBL/GenBank/DDBJ whole genome shotgun (WGS) entry which is preliminary data.</text>
</comment>
<keyword evidence="5 9" id="KW-0418">Kinase</keyword>
<keyword evidence="10" id="KW-1185">Reference proteome</keyword>
<evidence type="ECO:0000256" key="7">
    <source>
        <dbReference type="SAM" id="Coils"/>
    </source>
</evidence>
<dbReference type="EC" id="2.7.13.3" evidence="2"/>
<dbReference type="Proteomes" id="UP000295351">
    <property type="component" value="Unassembled WGS sequence"/>
</dbReference>
<gene>
    <name evidence="9" type="ORF">EV665_12931</name>
</gene>
<evidence type="ECO:0000256" key="2">
    <source>
        <dbReference type="ARBA" id="ARBA00012438"/>
    </source>
</evidence>
<dbReference type="InterPro" id="IPR004358">
    <property type="entry name" value="Sig_transdc_His_kin-like_C"/>
</dbReference>
<evidence type="ECO:0000256" key="6">
    <source>
        <dbReference type="ARBA" id="ARBA00023012"/>
    </source>
</evidence>
<evidence type="ECO:0000256" key="1">
    <source>
        <dbReference type="ARBA" id="ARBA00000085"/>
    </source>
</evidence>
<evidence type="ECO:0000256" key="5">
    <source>
        <dbReference type="ARBA" id="ARBA00022777"/>
    </source>
</evidence>
<comment type="catalytic activity">
    <reaction evidence="1">
        <text>ATP + protein L-histidine = ADP + protein N-phospho-L-histidine.</text>
        <dbReference type="EC" id="2.7.13.3"/>
    </reaction>
</comment>
<dbReference type="Pfam" id="PF13589">
    <property type="entry name" value="HATPase_c_3"/>
    <property type="match status" value="1"/>
</dbReference>
<dbReference type="EMBL" id="SLVX01000029">
    <property type="protein sequence ID" value="TCN35205.1"/>
    <property type="molecule type" value="Genomic_DNA"/>
</dbReference>
<organism evidence="9 10">
    <name type="scientific">Shinella granuli</name>
    <dbReference type="NCBI Taxonomy" id="323621"/>
    <lineage>
        <taxon>Bacteria</taxon>
        <taxon>Pseudomonadati</taxon>
        <taxon>Pseudomonadota</taxon>
        <taxon>Alphaproteobacteria</taxon>
        <taxon>Hyphomicrobiales</taxon>
        <taxon>Rhizobiaceae</taxon>
        <taxon>Shinella</taxon>
    </lineage>
</organism>
<evidence type="ECO:0000313" key="10">
    <source>
        <dbReference type="Proteomes" id="UP000295351"/>
    </source>
</evidence>
<accession>A0A4R2C5Z9</accession>
<keyword evidence="4" id="KW-0808">Transferase</keyword>
<evidence type="ECO:0000256" key="4">
    <source>
        <dbReference type="ARBA" id="ARBA00022679"/>
    </source>
</evidence>
<feature type="domain" description="Histidine kinase" evidence="8">
    <location>
        <begin position="560"/>
        <end position="776"/>
    </location>
</feature>
<feature type="coiled-coil region" evidence="7">
    <location>
        <begin position="53"/>
        <end position="80"/>
    </location>
</feature>